<dbReference type="GO" id="GO:0008234">
    <property type="term" value="F:cysteine-type peptidase activity"/>
    <property type="evidence" value="ECO:0007669"/>
    <property type="project" value="InterPro"/>
</dbReference>
<dbReference type="InterPro" id="IPR000668">
    <property type="entry name" value="Peptidase_C1A_C"/>
</dbReference>
<evidence type="ECO:0000256" key="1">
    <source>
        <dbReference type="ARBA" id="ARBA00008455"/>
    </source>
</evidence>
<dbReference type="GO" id="GO:0006508">
    <property type="term" value="P:proteolysis"/>
    <property type="evidence" value="ECO:0007669"/>
    <property type="project" value="InterPro"/>
</dbReference>
<evidence type="ECO:0000313" key="5">
    <source>
        <dbReference type="Proteomes" id="UP001085076"/>
    </source>
</evidence>
<dbReference type="Proteomes" id="UP001085076">
    <property type="component" value="Miscellaneous, Linkage group lg01"/>
</dbReference>
<accession>A0A9D5D711</accession>
<evidence type="ECO:0000259" key="3">
    <source>
        <dbReference type="SMART" id="SM00848"/>
    </source>
</evidence>
<dbReference type="EMBL" id="JAGGNH010000001">
    <property type="protein sequence ID" value="KAJ0985313.1"/>
    <property type="molecule type" value="Genomic_DNA"/>
</dbReference>
<evidence type="ECO:0000259" key="2">
    <source>
        <dbReference type="SMART" id="SM00645"/>
    </source>
</evidence>
<comment type="caution">
    <text evidence="4">The sequence shown here is derived from an EMBL/GenBank/DDBJ whole genome shotgun (WGS) entry which is preliminary data.</text>
</comment>
<feature type="domain" description="Peptidase C1A papain C-terminal" evidence="2">
    <location>
        <begin position="74"/>
        <end position="200"/>
    </location>
</feature>
<reference evidence="4" key="2">
    <citation type="journal article" date="2022" name="Hortic Res">
        <title>The genome of Dioscorea zingiberensis sheds light on the biosynthesis, origin and evolution of the medicinally important diosgenin saponins.</title>
        <authorList>
            <person name="Li Y."/>
            <person name="Tan C."/>
            <person name="Li Z."/>
            <person name="Guo J."/>
            <person name="Li S."/>
            <person name="Chen X."/>
            <person name="Wang C."/>
            <person name="Dai X."/>
            <person name="Yang H."/>
            <person name="Song W."/>
            <person name="Hou L."/>
            <person name="Xu J."/>
            <person name="Tong Z."/>
            <person name="Xu A."/>
            <person name="Yuan X."/>
            <person name="Wang W."/>
            <person name="Yang Q."/>
            <person name="Chen L."/>
            <person name="Sun Z."/>
            <person name="Wang K."/>
            <person name="Pan B."/>
            <person name="Chen J."/>
            <person name="Bao Y."/>
            <person name="Liu F."/>
            <person name="Qi X."/>
            <person name="Gang D.R."/>
            <person name="Wen J."/>
            <person name="Li J."/>
        </authorList>
    </citation>
    <scope>NUCLEOTIDE SEQUENCE</scope>
    <source>
        <strain evidence="4">Dzin_1.0</strain>
    </source>
</reference>
<dbReference type="Pfam" id="PF08246">
    <property type="entry name" value="Inhibitor_I29"/>
    <property type="match status" value="1"/>
</dbReference>
<protein>
    <recommendedName>
        <fullName evidence="6">Peptidase C1A papain C-terminal domain-containing protein</fullName>
    </recommendedName>
</protein>
<name>A0A9D5D711_9LILI</name>
<evidence type="ECO:0000313" key="4">
    <source>
        <dbReference type="EMBL" id="KAJ0985313.1"/>
    </source>
</evidence>
<sequence>MRYEIFKDNLKYVDEHNAGNHTFTLALNVFADITVEEYRYTYLRTLPPLPELDTLDNENNETDLFHFNGTPVVTPDSIDWRDFGAVLPVKNQGGCCNGGIDSAQDYPYIAVYKKCDTSKTNNKVVTIDGYKWVPAINENALKTYVAKQPITTSVEGYGRAFQLYGTGVFTKDRGIKLDHVVTLIGYGTEGSTDYWLIKNS</sequence>
<dbReference type="SMART" id="SM00848">
    <property type="entry name" value="Inhibitor_I29"/>
    <property type="match status" value="1"/>
</dbReference>
<proteinExistence type="inferred from homology"/>
<feature type="domain" description="Cathepsin propeptide inhibitor" evidence="3">
    <location>
        <begin position="1"/>
        <end position="38"/>
    </location>
</feature>
<dbReference type="Gene3D" id="3.90.70.10">
    <property type="entry name" value="Cysteine proteinases"/>
    <property type="match status" value="2"/>
</dbReference>
<dbReference type="SMART" id="SM00645">
    <property type="entry name" value="Pept_C1"/>
    <property type="match status" value="1"/>
</dbReference>
<dbReference type="AlphaFoldDB" id="A0A9D5D711"/>
<dbReference type="Pfam" id="PF00112">
    <property type="entry name" value="Peptidase_C1"/>
    <property type="match status" value="1"/>
</dbReference>
<reference evidence="4" key="1">
    <citation type="submission" date="2021-03" db="EMBL/GenBank/DDBJ databases">
        <authorList>
            <person name="Li Z."/>
            <person name="Yang C."/>
        </authorList>
    </citation>
    <scope>NUCLEOTIDE SEQUENCE</scope>
    <source>
        <strain evidence="4">Dzin_1.0</strain>
        <tissue evidence="4">Leaf</tissue>
    </source>
</reference>
<dbReference type="InterPro" id="IPR013128">
    <property type="entry name" value="Peptidase_C1A"/>
</dbReference>
<evidence type="ECO:0008006" key="6">
    <source>
        <dbReference type="Google" id="ProtNLM"/>
    </source>
</evidence>
<dbReference type="PANTHER" id="PTHR12411">
    <property type="entry name" value="CYSTEINE PROTEASE FAMILY C1-RELATED"/>
    <property type="match status" value="1"/>
</dbReference>
<keyword evidence="5" id="KW-1185">Reference proteome</keyword>
<gene>
    <name evidence="4" type="ORF">J5N97_003669</name>
</gene>
<comment type="similarity">
    <text evidence="1">Belongs to the peptidase C1 family.</text>
</comment>
<dbReference type="SUPFAM" id="SSF54001">
    <property type="entry name" value="Cysteine proteinases"/>
    <property type="match status" value="1"/>
</dbReference>
<dbReference type="OrthoDB" id="190265at2759"/>
<dbReference type="InterPro" id="IPR038765">
    <property type="entry name" value="Papain-like_cys_pep_sf"/>
</dbReference>
<organism evidence="4 5">
    <name type="scientific">Dioscorea zingiberensis</name>
    <dbReference type="NCBI Taxonomy" id="325984"/>
    <lineage>
        <taxon>Eukaryota</taxon>
        <taxon>Viridiplantae</taxon>
        <taxon>Streptophyta</taxon>
        <taxon>Embryophyta</taxon>
        <taxon>Tracheophyta</taxon>
        <taxon>Spermatophyta</taxon>
        <taxon>Magnoliopsida</taxon>
        <taxon>Liliopsida</taxon>
        <taxon>Dioscoreales</taxon>
        <taxon>Dioscoreaceae</taxon>
        <taxon>Dioscorea</taxon>
    </lineage>
</organism>
<dbReference type="InterPro" id="IPR013201">
    <property type="entry name" value="Prot_inhib_I29"/>
</dbReference>